<dbReference type="Pfam" id="PF04234">
    <property type="entry name" value="CopC"/>
    <property type="match status" value="1"/>
</dbReference>
<accession>A0A6J7F0B2</accession>
<reference evidence="7" key="1">
    <citation type="submission" date="2020-05" db="EMBL/GenBank/DDBJ databases">
        <authorList>
            <person name="Chiriac C."/>
            <person name="Salcher M."/>
            <person name="Ghai R."/>
            <person name="Kavagutti S V."/>
        </authorList>
    </citation>
    <scope>NUCLEOTIDE SEQUENCE</scope>
</reference>
<dbReference type="Gene3D" id="2.60.40.1220">
    <property type="match status" value="1"/>
</dbReference>
<keyword evidence="5" id="KW-0812">Transmembrane</keyword>
<dbReference type="GO" id="GO:0042597">
    <property type="term" value="C:periplasmic space"/>
    <property type="evidence" value="ECO:0007669"/>
    <property type="project" value="InterPro"/>
</dbReference>
<dbReference type="InterPro" id="IPR032694">
    <property type="entry name" value="CopC/D"/>
</dbReference>
<dbReference type="GO" id="GO:0005507">
    <property type="term" value="F:copper ion binding"/>
    <property type="evidence" value="ECO:0007669"/>
    <property type="project" value="InterPro"/>
</dbReference>
<feature type="domain" description="CopC" evidence="6">
    <location>
        <begin position="22"/>
        <end position="119"/>
    </location>
</feature>
<dbReference type="GO" id="GO:0005886">
    <property type="term" value="C:plasma membrane"/>
    <property type="evidence" value="ECO:0007669"/>
    <property type="project" value="TreeGrafter"/>
</dbReference>
<dbReference type="PANTHER" id="PTHR34820:SF4">
    <property type="entry name" value="INNER MEMBRANE PROTEIN YEBZ"/>
    <property type="match status" value="1"/>
</dbReference>
<organism evidence="7">
    <name type="scientific">freshwater metagenome</name>
    <dbReference type="NCBI Taxonomy" id="449393"/>
    <lineage>
        <taxon>unclassified sequences</taxon>
        <taxon>metagenomes</taxon>
        <taxon>ecological metagenomes</taxon>
    </lineage>
</organism>
<keyword evidence="5" id="KW-0472">Membrane</keyword>
<gene>
    <name evidence="7" type="ORF">UFOPK3482_01049</name>
</gene>
<evidence type="ECO:0000256" key="5">
    <source>
        <dbReference type="SAM" id="Phobius"/>
    </source>
</evidence>
<keyword evidence="5" id="KW-1133">Transmembrane helix</keyword>
<evidence type="ECO:0000256" key="2">
    <source>
        <dbReference type="ARBA" id="ARBA00022723"/>
    </source>
</evidence>
<dbReference type="InterPro" id="IPR014756">
    <property type="entry name" value="Ig_E-set"/>
</dbReference>
<dbReference type="GO" id="GO:0030313">
    <property type="term" value="C:cell envelope"/>
    <property type="evidence" value="ECO:0007669"/>
    <property type="project" value="UniProtKB-SubCell"/>
</dbReference>
<keyword evidence="3" id="KW-0732">Signal</keyword>
<dbReference type="InterPro" id="IPR007348">
    <property type="entry name" value="CopC_dom"/>
</dbReference>
<dbReference type="PANTHER" id="PTHR34820">
    <property type="entry name" value="INNER MEMBRANE PROTEIN YEBZ"/>
    <property type="match status" value="1"/>
</dbReference>
<name>A0A6J7F0B2_9ZZZZ</name>
<dbReference type="EMBL" id="CAFBLZ010000103">
    <property type="protein sequence ID" value="CAB4888161.1"/>
    <property type="molecule type" value="Genomic_DNA"/>
</dbReference>
<dbReference type="GO" id="GO:0046688">
    <property type="term" value="P:response to copper ion"/>
    <property type="evidence" value="ECO:0007669"/>
    <property type="project" value="InterPro"/>
</dbReference>
<dbReference type="SUPFAM" id="SSF81296">
    <property type="entry name" value="E set domains"/>
    <property type="match status" value="1"/>
</dbReference>
<keyword evidence="4" id="KW-0186">Copper</keyword>
<dbReference type="GO" id="GO:0006825">
    <property type="term" value="P:copper ion transport"/>
    <property type="evidence" value="ECO:0007669"/>
    <property type="project" value="InterPro"/>
</dbReference>
<evidence type="ECO:0000313" key="7">
    <source>
        <dbReference type="EMBL" id="CAB4888161.1"/>
    </source>
</evidence>
<protein>
    <submittedName>
        <fullName evidence="7">Unannotated protein</fullName>
    </submittedName>
</protein>
<keyword evidence="2" id="KW-0479">Metal-binding</keyword>
<sequence>MKLLRILGIFAILLVPVNANAHAGVVSTSPERAQELTAMPSEISVTFSEDLLLIDGQDVNTISLTLFAGEPLDITDMKVDGATISAKIPEGAYQSGIYEVNYKVVSADGHKVSDSYTFSLNAPTLYAAEGAVEENESGVIPLPIVGAIVIVVILGGFFALRARNRKR</sequence>
<dbReference type="InterPro" id="IPR014755">
    <property type="entry name" value="Cu-Rt/internalin_Ig-like"/>
</dbReference>
<comment type="subcellular location">
    <subcellularLocation>
        <location evidence="1">Cell envelope</location>
    </subcellularLocation>
</comment>
<evidence type="ECO:0000256" key="1">
    <source>
        <dbReference type="ARBA" id="ARBA00004196"/>
    </source>
</evidence>
<proteinExistence type="predicted"/>
<feature type="transmembrane region" description="Helical" evidence="5">
    <location>
        <begin position="140"/>
        <end position="160"/>
    </location>
</feature>
<dbReference type="AlphaFoldDB" id="A0A6J7F0B2"/>
<evidence type="ECO:0000256" key="3">
    <source>
        <dbReference type="ARBA" id="ARBA00022729"/>
    </source>
</evidence>
<evidence type="ECO:0000259" key="6">
    <source>
        <dbReference type="Pfam" id="PF04234"/>
    </source>
</evidence>
<evidence type="ECO:0000256" key="4">
    <source>
        <dbReference type="ARBA" id="ARBA00023008"/>
    </source>
</evidence>